<dbReference type="InterPro" id="IPR010982">
    <property type="entry name" value="Lambda_DNA-bd_dom_sf"/>
</dbReference>
<dbReference type="PROSITE" id="PS50943">
    <property type="entry name" value="HTH_CROC1"/>
    <property type="match status" value="1"/>
</dbReference>
<sequence length="154" mass="17387">MQTHQEKYHYTECGLDTVYLLNGFEVTETPYGRGVSIHDVDGLHRAIGLQLSEQSAPLSGREFRFIRHELDLSQKALAVLIGVDEQSIARWEKDKTKIPAPAQRLVGAYYRDKVNDEETGLADALERLSALDAEMHRLMTLARSSEDQWIVCAA</sequence>
<protein>
    <submittedName>
        <fullName evidence="2">DNA-binding transcriptional regulator YiaG</fullName>
    </submittedName>
</protein>
<dbReference type="GO" id="GO:0003677">
    <property type="term" value="F:DNA binding"/>
    <property type="evidence" value="ECO:0007669"/>
    <property type="project" value="UniProtKB-KW"/>
</dbReference>
<dbReference type="Proteomes" id="UP000219111">
    <property type="component" value="Unassembled WGS sequence"/>
</dbReference>
<proteinExistence type="predicted"/>
<dbReference type="EMBL" id="OBMT01000003">
    <property type="protein sequence ID" value="SOC02161.1"/>
    <property type="molecule type" value="Genomic_DNA"/>
</dbReference>
<dbReference type="OrthoDB" id="7365244at2"/>
<keyword evidence="2" id="KW-0238">DNA-binding</keyword>
<evidence type="ECO:0000259" key="1">
    <source>
        <dbReference type="PROSITE" id="PS50943"/>
    </source>
</evidence>
<dbReference type="AlphaFoldDB" id="A0A285S5T8"/>
<reference evidence="3" key="1">
    <citation type="submission" date="2017-08" db="EMBL/GenBank/DDBJ databases">
        <authorList>
            <person name="Varghese N."/>
            <person name="Submissions S."/>
        </authorList>
    </citation>
    <scope>NUCLEOTIDE SEQUENCE [LARGE SCALE GENOMIC DNA]</scope>
    <source>
        <strain evidence="3">JA276</strain>
    </source>
</reference>
<evidence type="ECO:0000313" key="2">
    <source>
        <dbReference type="EMBL" id="SOC02161.1"/>
    </source>
</evidence>
<accession>A0A285S5T8</accession>
<dbReference type="Gene3D" id="1.10.260.40">
    <property type="entry name" value="lambda repressor-like DNA-binding domains"/>
    <property type="match status" value="1"/>
</dbReference>
<dbReference type="RefSeq" id="WP_097069312.1">
    <property type="nucleotide sequence ID" value="NZ_OBMT01000003.1"/>
</dbReference>
<dbReference type="SUPFAM" id="SSF47413">
    <property type="entry name" value="lambda repressor-like DNA-binding domains"/>
    <property type="match status" value="1"/>
</dbReference>
<feature type="domain" description="HTH cro/C1-type" evidence="1">
    <location>
        <begin position="63"/>
        <end position="99"/>
    </location>
</feature>
<keyword evidence="3" id="KW-1185">Reference proteome</keyword>
<name>A0A285S5T8_9RHOB</name>
<gene>
    <name evidence="2" type="ORF">SAMN05877831_10392</name>
</gene>
<dbReference type="InterPro" id="IPR001387">
    <property type="entry name" value="Cro/C1-type_HTH"/>
</dbReference>
<dbReference type="CDD" id="cd00093">
    <property type="entry name" value="HTH_XRE"/>
    <property type="match status" value="1"/>
</dbReference>
<organism evidence="2 3">
    <name type="scientific">Rhodobacter maris</name>
    <dbReference type="NCBI Taxonomy" id="446682"/>
    <lineage>
        <taxon>Bacteria</taxon>
        <taxon>Pseudomonadati</taxon>
        <taxon>Pseudomonadota</taxon>
        <taxon>Alphaproteobacteria</taxon>
        <taxon>Rhodobacterales</taxon>
        <taxon>Rhodobacter group</taxon>
        <taxon>Rhodobacter</taxon>
    </lineage>
</organism>
<dbReference type="Pfam" id="PF01381">
    <property type="entry name" value="HTH_3"/>
    <property type="match status" value="1"/>
</dbReference>
<evidence type="ECO:0000313" key="3">
    <source>
        <dbReference type="Proteomes" id="UP000219111"/>
    </source>
</evidence>